<sequence length="92" mass="10032">MFLVDLQTGHIWTEEAHTVQRQRCLQGSNNTHASPFPQLLHNLLLFTLLSPLSCSTNMRSSSLLLSQHDCASSATTTTAASSSPPTVVLLRL</sequence>
<accession>A0A9K3JIH1</accession>
<proteinExistence type="predicted"/>
<keyword evidence="2" id="KW-1185">Reference proteome</keyword>
<name>A0A9K3JIH1_HELAN</name>
<evidence type="ECO:0000313" key="2">
    <source>
        <dbReference type="Proteomes" id="UP000215914"/>
    </source>
</evidence>
<evidence type="ECO:0000313" key="1">
    <source>
        <dbReference type="EMBL" id="KAF5815155.1"/>
    </source>
</evidence>
<dbReference type="EMBL" id="MNCJ02000318">
    <property type="protein sequence ID" value="KAF5815155.1"/>
    <property type="molecule type" value="Genomic_DNA"/>
</dbReference>
<protein>
    <submittedName>
        <fullName evidence="1">Uncharacterized protein</fullName>
    </submittedName>
</protein>
<dbReference type="Proteomes" id="UP000215914">
    <property type="component" value="Unassembled WGS sequence"/>
</dbReference>
<dbReference type="Gramene" id="mRNA:HanXRQr2_Chr03g0119911">
    <property type="protein sequence ID" value="CDS:HanXRQr2_Chr03g0119911.1"/>
    <property type="gene ID" value="HanXRQr2_Chr03g0119911"/>
</dbReference>
<gene>
    <name evidence="1" type="ORF">HanXRQr2_Chr03g0119911</name>
</gene>
<dbReference type="AlphaFoldDB" id="A0A9K3JIH1"/>
<reference evidence="1" key="2">
    <citation type="submission" date="2020-06" db="EMBL/GenBank/DDBJ databases">
        <title>Helianthus annuus Genome sequencing and assembly Release 2.</title>
        <authorList>
            <person name="Gouzy J."/>
            <person name="Langlade N."/>
            <person name="Munos S."/>
        </authorList>
    </citation>
    <scope>NUCLEOTIDE SEQUENCE</scope>
    <source>
        <tissue evidence="1">Leaves</tissue>
    </source>
</reference>
<organism evidence="1 2">
    <name type="scientific">Helianthus annuus</name>
    <name type="common">Common sunflower</name>
    <dbReference type="NCBI Taxonomy" id="4232"/>
    <lineage>
        <taxon>Eukaryota</taxon>
        <taxon>Viridiplantae</taxon>
        <taxon>Streptophyta</taxon>
        <taxon>Embryophyta</taxon>
        <taxon>Tracheophyta</taxon>
        <taxon>Spermatophyta</taxon>
        <taxon>Magnoliopsida</taxon>
        <taxon>eudicotyledons</taxon>
        <taxon>Gunneridae</taxon>
        <taxon>Pentapetalae</taxon>
        <taxon>asterids</taxon>
        <taxon>campanulids</taxon>
        <taxon>Asterales</taxon>
        <taxon>Asteraceae</taxon>
        <taxon>Asteroideae</taxon>
        <taxon>Heliantheae alliance</taxon>
        <taxon>Heliantheae</taxon>
        <taxon>Helianthus</taxon>
    </lineage>
</organism>
<reference evidence="1" key="1">
    <citation type="journal article" date="2017" name="Nature">
        <title>The sunflower genome provides insights into oil metabolism, flowering and Asterid evolution.</title>
        <authorList>
            <person name="Badouin H."/>
            <person name="Gouzy J."/>
            <person name="Grassa C.J."/>
            <person name="Murat F."/>
            <person name="Staton S.E."/>
            <person name="Cottret L."/>
            <person name="Lelandais-Briere C."/>
            <person name="Owens G.L."/>
            <person name="Carrere S."/>
            <person name="Mayjonade B."/>
            <person name="Legrand L."/>
            <person name="Gill N."/>
            <person name="Kane N.C."/>
            <person name="Bowers J.E."/>
            <person name="Hubner S."/>
            <person name="Bellec A."/>
            <person name="Berard A."/>
            <person name="Berges H."/>
            <person name="Blanchet N."/>
            <person name="Boniface M.C."/>
            <person name="Brunel D."/>
            <person name="Catrice O."/>
            <person name="Chaidir N."/>
            <person name="Claudel C."/>
            <person name="Donnadieu C."/>
            <person name="Faraut T."/>
            <person name="Fievet G."/>
            <person name="Helmstetter N."/>
            <person name="King M."/>
            <person name="Knapp S.J."/>
            <person name="Lai Z."/>
            <person name="Le Paslier M.C."/>
            <person name="Lippi Y."/>
            <person name="Lorenzon L."/>
            <person name="Mandel J.R."/>
            <person name="Marage G."/>
            <person name="Marchand G."/>
            <person name="Marquand E."/>
            <person name="Bret-Mestries E."/>
            <person name="Morien E."/>
            <person name="Nambeesan S."/>
            <person name="Nguyen T."/>
            <person name="Pegot-Espagnet P."/>
            <person name="Pouilly N."/>
            <person name="Raftis F."/>
            <person name="Sallet E."/>
            <person name="Schiex T."/>
            <person name="Thomas J."/>
            <person name="Vandecasteele C."/>
            <person name="Vares D."/>
            <person name="Vear F."/>
            <person name="Vautrin S."/>
            <person name="Crespi M."/>
            <person name="Mangin B."/>
            <person name="Burke J.M."/>
            <person name="Salse J."/>
            <person name="Munos S."/>
            <person name="Vincourt P."/>
            <person name="Rieseberg L.H."/>
            <person name="Langlade N.B."/>
        </authorList>
    </citation>
    <scope>NUCLEOTIDE SEQUENCE</scope>
    <source>
        <tissue evidence="1">Leaves</tissue>
    </source>
</reference>
<comment type="caution">
    <text evidence="1">The sequence shown here is derived from an EMBL/GenBank/DDBJ whole genome shotgun (WGS) entry which is preliminary data.</text>
</comment>